<dbReference type="Pfam" id="PF21857">
    <property type="entry name" value="DUF6913"/>
    <property type="match status" value="1"/>
</dbReference>
<dbReference type="EMBL" id="JBHULT010000013">
    <property type="protein sequence ID" value="MFD2519137.1"/>
    <property type="molecule type" value="Genomic_DNA"/>
</dbReference>
<accession>A0ABW5J1D5</accession>
<keyword evidence="2" id="KW-1185">Reference proteome</keyword>
<evidence type="ECO:0000313" key="1">
    <source>
        <dbReference type="EMBL" id="MFD2519137.1"/>
    </source>
</evidence>
<reference evidence="2" key="1">
    <citation type="journal article" date="2019" name="Int. J. Syst. Evol. Microbiol.">
        <title>The Global Catalogue of Microorganisms (GCM) 10K type strain sequencing project: providing services to taxonomists for standard genome sequencing and annotation.</title>
        <authorList>
            <consortium name="The Broad Institute Genomics Platform"/>
            <consortium name="The Broad Institute Genome Sequencing Center for Infectious Disease"/>
            <person name="Wu L."/>
            <person name="Ma J."/>
        </authorList>
    </citation>
    <scope>NUCLEOTIDE SEQUENCE [LARGE SCALE GENOMIC DNA]</scope>
    <source>
        <strain evidence="2">KCTC 42585</strain>
    </source>
</reference>
<protein>
    <submittedName>
        <fullName evidence="1">DUF6913 domain-containing protein</fullName>
    </submittedName>
</protein>
<dbReference type="InterPro" id="IPR054207">
    <property type="entry name" value="DUF6913"/>
</dbReference>
<gene>
    <name evidence="1" type="ORF">ACFSTG_14610</name>
</gene>
<name>A0ABW5J1D5_9FLAO</name>
<dbReference type="RefSeq" id="WP_380754806.1">
    <property type="nucleotide sequence ID" value="NZ_JBHULT010000013.1"/>
</dbReference>
<evidence type="ECO:0000313" key="2">
    <source>
        <dbReference type="Proteomes" id="UP001597468"/>
    </source>
</evidence>
<sequence length="190" mass="21741">MIISDLKIGAAYRKGEGKSDSIPSTIDVNMITNIGVILDHEADAPKDSFLKWQEELGIPDRDFTILTCKDKRLKTDVFEGLVFTMQDLGWNGKIKNGEVEEFLKRPFDVLVSFTKHDNKLAALLVSLSHARLKVGRNTEKYSDMFDLMISTDADEAAVFLKELKKYLQYLIKQHNEQIHRHGSSFDHSFY</sequence>
<dbReference type="Proteomes" id="UP001597468">
    <property type="component" value="Unassembled WGS sequence"/>
</dbReference>
<proteinExistence type="predicted"/>
<organism evidence="1 2">
    <name type="scientific">Salinimicrobium flavum</name>
    <dbReference type="NCBI Taxonomy" id="1737065"/>
    <lineage>
        <taxon>Bacteria</taxon>
        <taxon>Pseudomonadati</taxon>
        <taxon>Bacteroidota</taxon>
        <taxon>Flavobacteriia</taxon>
        <taxon>Flavobacteriales</taxon>
        <taxon>Flavobacteriaceae</taxon>
        <taxon>Salinimicrobium</taxon>
    </lineage>
</organism>
<comment type="caution">
    <text evidence="1">The sequence shown here is derived from an EMBL/GenBank/DDBJ whole genome shotgun (WGS) entry which is preliminary data.</text>
</comment>